<keyword evidence="1" id="KW-0472">Membrane</keyword>
<sequence length="103" mass="11284">MEILQELRGEANTYCRETHFASLTVVASGLSLIWLLLENLSSSAKLNKCTGTVFQGLLISLLFDIVQYTIKISVEVKYYCSTEGSCPSPLLSCGCTLQSLNNV</sequence>
<organism evidence="2">
    <name type="scientific">Micrurus lemniscatus lemniscatus</name>
    <dbReference type="NCBI Taxonomy" id="129467"/>
    <lineage>
        <taxon>Eukaryota</taxon>
        <taxon>Metazoa</taxon>
        <taxon>Chordata</taxon>
        <taxon>Craniata</taxon>
        <taxon>Vertebrata</taxon>
        <taxon>Euteleostomi</taxon>
        <taxon>Lepidosauria</taxon>
        <taxon>Squamata</taxon>
        <taxon>Bifurcata</taxon>
        <taxon>Unidentata</taxon>
        <taxon>Episquamata</taxon>
        <taxon>Toxicofera</taxon>
        <taxon>Serpentes</taxon>
        <taxon>Colubroidea</taxon>
        <taxon>Elapidae</taxon>
        <taxon>Elapinae</taxon>
        <taxon>Micrurus</taxon>
    </lineage>
</organism>
<proteinExistence type="predicted"/>
<keyword evidence="1" id="KW-1133">Transmembrane helix</keyword>
<name>A0A2D4JFA4_MICLE</name>
<dbReference type="AlphaFoldDB" id="A0A2D4JFA4"/>
<feature type="transmembrane region" description="Helical" evidence="1">
    <location>
        <begin position="49"/>
        <end position="70"/>
    </location>
</feature>
<evidence type="ECO:0000313" key="2">
    <source>
        <dbReference type="EMBL" id="LAA95139.1"/>
    </source>
</evidence>
<reference evidence="2" key="1">
    <citation type="submission" date="2017-07" db="EMBL/GenBank/DDBJ databases">
        <authorList>
            <person name="Mikheyev A."/>
            <person name="Grau M."/>
        </authorList>
    </citation>
    <scope>NUCLEOTIDE SEQUENCE</scope>
    <source>
        <tissue evidence="2">Venom_gland</tissue>
    </source>
</reference>
<reference evidence="2" key="2">
    <citation type="submission" date="2017-11" db="EMBL/GenBank/DDBJ databases">
        <title>Coralsnake Venomics: Analyses of Venom Gland Transcriptomes and Proteomes of Six Brazilian Taxa.</title>
        <authorList>
            <person name="Aird S.D."/>
            <person name="Jorge da Silva N."/>
            <person name="Qiu L."/>
            <person name="Villar-Briones A."/>
            <person name="Aparecida-Saddi V."/>
            <person name="Campos-Telles M.P."/>
            <person name="Grau M."/>
            <person name="Mikheyev A.S."/>
        </authorList>
    </citation>
    <scope>NUCLEOTIDE SEQUENCE</scope>
    <source>
        <tissue evidence="2">Venom_gland</tissue>
    </source>
</reference>
<protein>
    <submittedName>
        <fullName evidence="2">Uncharacterized protein</fullName>
    </submittedName>
</protein>
<accession>A0A2D4JFA4</accession>
<feature type="transmembrane region" description="Helical" evidence="1">
    <location>
        <begin position="20"/>
        <end position="37"/>
    </location>
</feature>
<keyword evidence="1" id="KW-0812">Transmembrane</keyword>
<dbReference type="EMBL" id="IACK01189141">
    <property type="protein sequence ID" value="LAA95139.1"/>
    <property type="molecule type" value="Transcribed_RNA"/>
</dbReference>
<evidence type="ECO:0000256" key="1">
    <source>
        <dbReference type="SAM" id="Phobius"/>
    </source>
</evidence>